<name>A0ABU0MWG1_9FIRM</name>
<dbReference type="GO" id="GO:0003677">
    <property type="term" value="F:DNA binding"/>
    <property type="evidence" value="ECO:0007669"/>
    <property type="project" value="UniProtKB-KW"/>
</dbReference>
<dbReference type="PANTHER" id="PTHR33169:SF13">
    <property type="entry name" value="PADR-FAMILY TRANSCRIPTIONAL REGULATOR"/>
    <property type="match status" value="1"/>
</dbReference>
<evidence type="ECO:0000313" key="3">
    <source>
        <dbReference type="Proteomes" id="UP001232584"/>
    </source>
</evidence>
<evidence type="ECO:0000259" key="1">
    <source>
        <dbReference type="Pfam" id="PF03551"/>
    </source>
</evidence>
<protein>
    <submittedName>
        <fullName evidence="2">DNA-binding PadR family transcriptional regulator</fullName>
    </submittedName>
</protein>
<dbReference type="Proteomes" id="UP001232584">
    <property type="component" value="Unassembled WGS sequence"/>
</dbReference>
<dbReference type="InterPro" id="IPR052509">
    <property type="entry name" value="Metal_resp_DNA-bind_regulator"/>
</dbReference>
<keyword evidence="2" id="KW-0238">DNA-binding</keyword>
<dbReference type="PANTHER" id="PTHR33169">
    <property type="entry name" value="PADR-FAMILY TRANSCRIPTIONAL REGULATOR"/>
    <property type="match status" value="1"/>
</dbReference>
<dbReference type="SUPFAM" id="SSF46785">
    <property type="entry name" value="Winged helix' DNA-binding domain"/>
    <property type="match status" value="1"/>
</dbReference>
<accession>A0ABU0MWG1</accession>
<dbReference type="InterPro" id="IPR005149">
    <property type="entry name" value="Tscrpt_reg_PadR_N"/>
</dbReference>
<proteinExistence type="predicted"/>
<evidence type="ECO:0000313" key="2">
    <source>
        <dbReference type="EMBL" id="MDQ0555243.1"/>
    </source>
</evidence>
<keyword evidence="3" id="KW-1185">Reference proteome</keyword>
<organism evidence="2 3">
    <name type="scientific">Paraclostridium ghonii</name>
    <dbReference type="NCBI Taxonomy" id="29358"/>
    <lineage>
        <taxon>Bacteria</taxon>
        <taxon>Bacillati</taxon>
        <taxon>Bacillota</taxon>
        <taxon>Clostridia</taxon>
        <taxon>Peptostreptococcales</taxon>
        <taxon>Peptostreptococcaceae</taxon>
        <taxon>Paraclostridium</taxon>
    </lineage>
</organism>
<reference evidence="2 3" key="1">
    <citation type="submission" date="2023-07" db="EMBL/GenBank/DDBJ databases">
        <title>Genomic Encyclopedia of Type Strains, Phase IV (KMG-IV): sequencing the most valuable type-strain genomes for metagenomic binning, comparative biology and taxonomic classification.</title>
        <authorList>
            <person name="Goeker M."/>
        </authorList>
    </citation>
    <scope>NUCLEOTIDE SEQUENCE [LARGE SCALE GENOMIC DNA]</scope>
    <source>
        <strain evidence="2 3">DSM 15049</strain>
    </source>
</reference>
<dbReference type="RefSeq" id="WP_307502070.1">
    <property type="nucleotide sequence ID" value="NZ_BAAACE010000026.1"/>
</dbReference>
<dbReference type="InterPro" id="IPR036390">
    <property type="entry name" value="WH_DNA-bd_sf"/>
</dbReference>
<feature type="domain" description="Transcription regulator PadR N-terminal" evidence="1">
    <location>
        <begin position="15"/>
        <end position="82"/>
    </location>
</feature>
<gene>
    <name evidence="2" type="ORF">QOZ92_000353</name>
</gene>
<comment type="caution">
    <text evidence="2">The sequence shown here is derived from an EMBL/GenBank/DDBJ whole genome shotgun (WGS) entry which is preliminary data.</text>
</comment>
<dbReference type="InterPro" id="IPR036388">
    <property type="entry name" value="WH-like_DNA-bd_sf"/>
</dbReference>
<dbReference type="EMBL" id="JAUSWG010000001">
    <property type="protein sequence ID" value="MDQ0555243.1"/>
    <property type="molecule type" value="Genomic_DNA"/>
</dbReference>
<dbReference type="Pfam" id="PF03551">
    <property type="entry name" value="PadR"/>
    <property type="match status" value="1"/>
</dbReference>
<dbReference type="Gene3D" id="1.10.10.10">
    <property type="entry name" value="Winged helix-like DNA-binding domain superfamily/Winged helix DNA-binding domain"/>
    <property type="match status" value="1"/>
</dbReference>
<sequence length="104" mass="11980">MIIPITESTYYILLAALKPNHGYGIIQKVQELTNERVLLGPGTLYGAINKLLEKDWIKLYSEEKGSRKKKEYVITDLGLKVLGDEIKRLEELVENGKREIEKYD</sequence>